<name>A0A9D4U0V9_ADICA</name>
<feature type="compositionally biased region" description="Polar residues" evidence="1">
    <location>
        <begin position="503"/>
        <end position="525"/>
    </location>
</feature>
<feature type="region of interest" description="Disordered" evidence="1">
    <location>
        <begin position="310"/>
        <end position="329"/>
    </location>
</feature>
<feature type="compositionally biased region" description="Acidic residues" evidence="1">
    <location>
        <begin position="739"/>
        <end position="781"/>
    </location>
</feature>
<accession>A0A9D4U0V9</accession>
<protein>
    <submittedName>
        <fullName evidence="2">Uncharacterized protein</fullName>
    </submittedName>
</protein>
<feature type="region of interest" description="Disordered" evidence="1">
    <location>
        <begin position="561"/>
        <end position="588"/>
    </location>
</feature>
<gene>
    <name evidence="2" type="ORF">GOP47_0025526</name>
</gene>
<dbReference type="AlphaFoldDB" id="A0A9D4U0V9"/>
<feature type="compositionally biased region" description="Polar residues" evidence="1">
    <location>
        <begin position="561"/>
        <end position="574"/>
    </location>
</feature>
<feature type="compositionally biased region" description="Acidic residues" evidence="1">
    <location>
        <begin position="884"/>
        <end position="910"/>
    </location>
</feature>
<feature type="compositionally biased region" description="Polar residues" evidence="1">
    <location>
        <begin position="453"/>
        <end position="475"/>
    </location>
</feature>
<feature type="compositionally biased region" description="Acidic residues" evidence="1">
    <location>
        <begin position="841"/>
        <end position="867"/>
    </location>
</feature>
<evidence type="ECO:0000256" key="1">
    <source>
        <dbReference type="SAM" id="MobiDB-lite"/>
    </source>
</evidence>
<feature type="compositionally biased region" description="Polar residues" evidence="1">
    <location>
        <begin position="412"/>
        <end position="425"/>
    </location>
</feature>
<comment type="caution">
    <text evidence="2">The sequence shown here is derived from an EMBL/GenBank/DDBJ whole genome shotgun (WGS) entry which is preliminary data.</text>
</comment>
<feature type="region of interest" description="Disordered" evidence="1">
    <location>
        <begin position="46"/>
        <end position="84"/>
    </location>
</feature>
<feature type="compositionally biased region" description="Basic and acidic residues" evidence="1">
    <location>
        <begin position="727"/>
        <end position="738"/>
    </location>
</feature>
<feature type="compositionally biased region" description="Polar residues" evidence="1">
    <location>
        <begin position="46"/>
        <end position="65"/>
    </location>
</feature>
<evidence type="ECO:0000313" key="2">
    <source>
        <dbReference type="EMBL" id="KAI5059207.1"/>
    </source>
</evidence>
<evidence type="ECO:0000313" key="3">
    <source>
        <dbReference type="Proteomes" id="UP000886520"/>
    </source>
</evidence>
<feature type="region of interest" description="Disordered" evidence="1">
    <location>
        <begin position="380"/>
        <end position="548"/>
    </location>
</feature>
<reference evidence="2" key="1">
    <citation type="submission" date="2021-01" db="EMBL/GenBank/DDBJ databases">
        <title>Adiantum capillus-veneris genome.</title>
        <authorList>
            <person name="Fang Y."/>
            <person name="Liao Q."/>
        </authorList>
    </citation>
    <scope>NUCLEOTIDE SEQUENCE</scope>
    <source>
        <strain evidence="2">H3</strain>
        <tissue evidence="2">Leaf</tissue>
    </source>
</reference>
<organism evidence="2 3">
    <name type="scientific">Adiantum capillus-veneris</name>
    <name type="common">Maidenhair fern</name>
    <dbReference type="NCBI Taxonomy" id="13818"/>
    <lineage>
        <taxon>Eukaryota</taxon>
        <taxon>Viridiplantae</taxon>
        <taxon>Streptophyta</taxon>
        <taxon>Embryophyta</taxon>
        <taxon>Tracheophyta</taxon>
        <taxon>Polypodiopsida</taxon>
        <taxon>Polypodiidae</taxon>
        <taxon>Polypodiales</taxon>
        <taxon>Pteridineae</taxon>
        <taxon>Pteridaceae</taxon>
        <taxon>Vittarioideae</taxon>
        <taxon>Adiantum</taxon>
    </lineage>
</organism>
<feature type="compositionally biased region" description="Polar residues" evidence="1">
    <location>
        <begin position="233"/>
        <end position="248"/>
    </location>
</feature>
<sequence>MSDDDSFHTAERCSCSSASTDEDEVPSSKCSLLDQSYTTSKRLKLTDSTSASTIQGTRQIMSSHPHSPAVDGSRSAAGLDSTAGGGIIPSAGDLHVIPHAQSAQQNNPIDQQAAKVDLSQPSLNSAGLKREFSFDCFLNVTPPRSTATAANATSEQRVASCPDIASPTLAAAPVPARSAPSIPAISAPSIPAAPHQQDIPPLCPYAYCMPIMPSGPIPSQWSTQRIRPPASSPPFQWQLNPRGTTPRPNSIMAPLGTFSLLRRMSAQRMGSYNAEESELVTHAATLASLAQDLREDALARECRDFIARYGRPPAGTPVSSAPTPSNFERGHAFGRLLNQADAMRLQARQAFFQPASPSQQTAKRSSPHGLQGAQLAAPNLQHSSPELGPHPHQPPARSSTVKQPPPAPLASKQHSSPQPSLSACQKQPRVPAPHPTKKSPPQAAPVSFGNMAIKQNLNNAPPAQQPSLSAGQQQPRVPAPQPTKKSPPQGARVLVDHVAVKQSIDNAPQAQQSAAPRTTLHQQPVSPCLKQPRVPAPVQPTKTSPPQTAPVLVDHLAVKQNVNNASAAQQSTAPRTPVHQQPVPPCQQLPRRVIAPQLTRKSPPQAAPVLVDHVALKQNVNNASRAQQPAAPATPLYKQPVSPQQPRVPAPQPVKKSPPQQALPVVDDHVAGKQKINSTTPAQQAAPRTPLPQQPVSRCQQAPACAPASQPIMKSSLKLNAPVAGKEGQKGTIDRSDDACDGEEGDDEDEEEEGDDEDGEYEDEEGDYEEDEEGDEQEEEAAGGVVKDIGQAAKREYEGEEGDYEDDEEGDYEDEEDDEQEEEAAGGVVKDVGQATKREYEDEDGDYEDDEEGDYEDEEGDEQEEEAAGGVVKDVGQATKREYEDEDGDYEDDEEGDYEDEEGYEQEEEAAGGVLVKDVGQAAKRKYEDEEGDYEDDEEGDYEDEEDGEYEGDEQEAAAAGGVVKDVGQEKVAKREGTGKN</sequence>
<feature type="compositionally biased region" description="Basic and acidic residues" evidence="1">
    <location>
        <begin position="1"/>
        <end position="11"/>
    </location>
</feature>
<feature type="compositionally biased region" description="Basic and acidic residues" evidence="1">
    <location>
        <begin position="967"/>
        <end position="981"/>
    </location>
</feature>
<feature type="compositionally biased region" description="Polar residues" evidence="1">
    <location>
        <begin position="317"/>
        <end position="326"/>
    </location>
</feature>
<keyword evidence="3" id="KW-1185">Reference proteome</keyword>
<feature type="compositionally biased region" description="Polar residues" evidence="1">
    <location>
        <begin position="355"/>
        <end position="364"/>
    </location>
</feature>
<feature type="compositionally biased region" description="Acidic residues" evidence="1">
    <location>
        <begin position="929"/>
        <end position="956"/>
    </location>
</feature>
<feature type="compositionally biased region" description="Acidic residues" evidence="1">
    <location>
        <begin position="798"/>
        <end position="824"/>
    </location>
</feature>
<feature type="region of interest" description="Disordered" evidence="1">
    <location>
        <begin position="1"/>
        <end position="30"/>
    </location>
</feature>
<feature type="region of interest" description="Disordered" evidence="1">
    <location>
        <begin position="222"/>
        <end position="250"/>
    </location>
</feature>
<feature type="region of interest" description="Disordered" evidence="1">
    <location>
        <begin position="353"/>
        <end position="372"/>
    </location>
</feature>
<dbReference type="Proteomes" id="UP000886520">
    <property type="component" value="Chromosome 25"/>
</dbReference>
<feature type="region of interest" description="Disordered" evidence="1">
    <location>
        <begin position="620"/>
        <end position="981"/>
    </location>
</feature>
<dbReference type="EMBL" id="JABFUD020000025">
    <property type="protein sequence ID" value="KAI5059207.1"/>
    <property type="molecule type" value="Genomic_DNA"/>
</dbReference>
<proteinExistence type="predicted"/>
<feature type="compositionally biased region" description="Low complexity" evidence="1">
    <location>
        <begin position="699"/>
        <end position="708"/>
    </location>
</feature>